<evidence type="ECO:0000256" key="6">
    <source>
        <dbReference type="ARBA" id="ARBA00022603"/>
    </source>
</evidence>
<evidence type="ECO:0000256" key="13">
    <source>
        <dbReference type="ARBA" id="ARBA00075600"/>
    </source>
</evidence>
<dbReference type="PANTHER" id="PTHR16121:SF2">
    <property type="entry name" value="CAP-SPECIFIC MRNA (NUCLEOSIDE-2'-O-)-METHYLTRANSFERASE 2"/>
    <property type="match status" value="1"/>
</dbReference>
<evidence type="ECO:0000256" key="10">
    <source>
        <dbReference type="ARBA" id="ARBA00023042"/>
    </source>
</evidence>
<dbReference type="EC" id="2.1.1.296" evidence="3"/>
<dbReference type="Pfam" id="PF01728">
    <property type="entry name" value="FtsJ"/>
    <property type="match status" value="1"/>
</dbReference>
<keyword evidence="6 16" id="KW-0489">Methyltransferase</keyword>
<feature type="domain" description="Adrift-type SAM-dependent 2'-O-MTase" evidence="17">
    <location>
        <begin position="132"/>
        <end position="347"/>
    </location>
</feature>
<evidence type="ECO:0000256" key="16">
    <source>
        <dbReference type="PROSITE-ProRule" id="PRU00946"/>
    </source>
</evidence>
<feature type="binding site" evidence="16">
    <location>
        <position position="171"/>
    </location>
    <ligand>
        <name>S-adenosyl-L-methionine</name>
        <dbReference type="ChEBI" id="CHEBI:59789"/>
    </ligand>
</feature>
<evidence type="ECO:0000256" key="15">
    <source>
        <dbReference type="ARBA" id="ARBA00081266"/>
    </source>
</evidence>
<reference evidence="18" key="1">
    <citation type="submission" date="2025-08" db="UniProtKB">
        <authorList>
            <consortium name="Ensembl"/>
        </authorList>
    </citation>
    <scope>IDENTIFICATION</scope>
</reference>
<keyword evidence="8 16" id="KW-0808">Transferase</keyword>
<comment type="catalytic activity">
    <reaction evidence="12">
        <text>a 5'-end (N(7)-methyl 5'-triphosphoguanosine)-(2'-O-methyl-ribonucleoside)-(ribonucleotide) in mRNA + S-adenosyl-L-methionine = a 5'-end (N(7)-methyl 5'-triphosphoguanosine)-(2'-O-methyl-ribonucleoside)-(2'-O-methyl-ribonucleotide) in mRNA + S-adenosyl-L-homocysteine + H(+)</text>
        <dbReference type="Rhea" id="RHEA:67024"/>
        <dbReference type="Rhea" id="RHEA-COMP:17169"/>
        <dbReference type="Rhea" id="RHEA-COMP:17170"/>
        <dbReference type="ChEBI" id="CHEBI:15378"/>
        <dbReference type="ChEBI" id="CHEBI:57856"/>
        <dbReference type="ChEBI" id="CHEBI:59789"/>
        <dbReference type="ChEBI" id="CHEBI:167612"/>
        <dbReference type="ChEBI" id="CHEBI:167614"/>
        <dbReference type="EC" id="2.1.1.296"/>
    </reaction>
</comment>
<reference evidence="18" key="2">
    <citation type="submission" date="2025-09" db="UniProtKB">
        <authorList>
            <consortium name="Ensembl"/>
        </authorList>
    </citation>
    <scope>IDENTIFICATION</scope>
</reference>
<evidence type="ECO:0000256" key="3">
    <source>
        <dbReference type="ARBA" id="ARBA00012770"/>
    </source>
</evidence>
<keyword evidence="11" id="KW-0539">Nucleus</keyword>
<evidence type="ECO:0000256" key="8">
    <source>
        <dbReference type="ARBA" id="ARBA00022679"/>
    </source>
</evidence>
<dbReference type="Proteomes" id="UP000694523">
    <property type="component" value="Unplaced"/>
</dbReference>
<evidence type="ECO:0000259" key="17">
    <source>
        <dbReference type="PROSITE" id="PS51614"/>
    </source>
</evidence>
<dbReference type="GO" id="GO:0005634">
    <property type="term" value="C:nucleus"/>
    <property type="evidence" value="ECO:0007669"/>
    <property type="project" value="UniProtKB-SubCell"/>
</dbReference>
<dbReference type="GO" id="GO:0005737">
    <property type="term" value="C:cytoplasm"/>
    <property type="evidence" value="ECO:0007669"/>
    <property type="project" value="UniProtKB-SubCell"/>
</dbReference>
<sequence>MRSPRSRDQCFSARVLFCRMNPGNGTKKKAMRQGRLSAVDVDPDTVAEIQSLFSKIKTYTKPSNGGWCLPEPNVSLKYPGSEHSHLQTLKTSLNAVKNQLSDKNVQVWHQHTTSTNRAGKVIAVIRSVANAEICTQAWCKFYEILGTFNLIPEQAVQNGELNTVHLCEAPGAFISALNHYIKTSDKTRYCDWSWAANTLNPYHEANGGGTTIADDRMIANTLPWWFFGSDNTGNIMIQKHLLELQAFVGNMHRVELVTADGSFDCQENPDEQEALVASLHYCEATAALLLLSPGGSFVLKMFTLYEHSSVSLLYLLNCCFHSVHVFKPATSKAGNSEVYVVCLGYDAKEAVRPLLSKLIRNYGPNLANQEALFPNTVIPDSFMKQHEDMCLYFHKLQVETITENLYLFKGMSSERRQRLDHVRDSVAQEYLQRFKVTFLPRSRWISRNTVTPACYAVSAGRPLGQKKQTGSFNERRELQTLSWRERIHRSFYAPCVQRHCTEPAGTGSLLQGPLTNCQVASWYIIVGAALPAVSNSAFCEAGLLNYLNEALGSAQSLDWTRVSCTSCHAVCPGTVLSDVAGLCTFNADNDEHKRQCLVFGCRSVWEPFQNHLRDFDLTFWAEPLFPQTGCILLHDGEPLYQQELLNCVVVSLQRLHSGDALLLPLFSALSRVAAAAVLCLHMCFRTVKFRCPSPSASVGALLLCTDFCPEAAVGILPVLKEVQVHITQLLEEKVETDKRQVLQFVPIEELLTQGLTQFLWNVNSEIIQHKLHLLMQPE</sequence>
<dbReference type="AlphaFoldDB" id="A0A8C6UHG8"/>
<dbReference type="PANTHER" id="PTHR16121">
    <property type="entry name" value="CAP-SPECIFIC MRNA (NUCLEOSIDE-2'-O-)-METHYLTRANSFERASE 1-RELATED"/>
    <property type="match status" value="1"/>
</dbReference>
<dbReference type="InterPro" id="IPR025807">
    <property type="entry name" value="Adrift-typ_MeTrfase"/>
</dbReference>
<evidence type="ECO:0000256" key="11">
    <source>
        <dbReference type="ARBA" id="ARBA00023242"/>
    </source>
</evidence>
<evidence type="ECO:0000256" key="2">
    <source>
        <dbReference type="ARBA" id="ARBA00004496"/>
    </source>
</evidence>
<dbReference type="SUPFAM" id="SSF53335">
    <property type="entry name" value="S-adenosyl-L-methionine-dependent methyltransferases"/>
    <property type="match status" value="1"/>
</dbReference>
<dbReference type="PROSITE" id="PS51614">
    <property type="entry name" value="SAM_MT_ADRIFT"/>
    <property type="match status" value="1"/>
</dbReference>
<evidence type="ECO:0000256" key="7">
    <source>
        <dbReference type="ARBA" id="ARBA00022664"/>
    </source>
</evidence>
<evidence type="ECO:0000256" key="5">
    <source>
        <dbReference type="ARBA" id="ARBA00022490"/>
    </source>
</evidence>
<name>A0A8C6UHG8_9GOBI</name>
<dbReference type="InterPro" id="IPR002877">
    <property type="entry name" value="RNA_MeTrfase_FtsJ_dom"/>
</dbReference>
<keyword evidence="9 16" id="KW-0949">S-adenosyl-L-methionine</keyword>
<keyword evidence="7" id="KW-0507">mRNA processing</keyword>
<proteinExistence type="predicted"/>
<keyword evidence="5" id="KW-0963">Cytoplasm</keyword>
<dbReference type="GO" id="GO:0006370">
    <property type="term" value="P:7-methylguanosine mRNA capping"/>
    <property type="evidence" value="ECO:0007669"/>
    <property type="project" value="UniProtKB-KW"/>
</dbReference>
<dbReference type="GO" id="GO:0032259">
    <property type="term" value="P:methylation"/>
    <property type="evidence" value="ECO:0007669"/>
    <property type="project" value="UniProtKB-KW"/>
</dbReference>
<dbReference type="FunFam" id="3.40.50.12760:FF:000002">
    <property type="entry name" value="Cap methyltransferase 2"/>
    <property type="match status" value="1"/>
</dbReference>
<evidence type="ECO:0000256" key="14">
    <source>
        <dbReference type="ARBA" id="ARBA00078839"/>
    </source>
</evidence>
<evidence type="ECO:0000256" key="4">
    <source>
        <dbReference type="ARBA" id="ARBA00021134"/>
    </source>
</evidence>
<dbReference type="GO" id="GO:0004483">
    <property type="term" value="F:methyltransferase cap1 activity"/>
    <property type="evidence" value="ECO:0007669"/>
    <property type="project" value="UniProtKB-ARBA"/>
</dbReference>
<keyword evidence="19" id="KW-1185">Reference proteome</keyword>
<dbReference type="GO" id="GO:0120550">
    <property type="term" value="F:methyltransferase cap2 activity"/>
    <property type="evidence" value="ECO:0007669"/>
    <property type="project" value="UniProtKB-EC"/>
</dbReference>
<evidence type="ECO:0000313" key="19">
    <source>
        <dbReference type="Proteomes" id="UP000694523"/>
    </source>
</evidence>
<dbReference type="Gene3D" id="3.40.50.12760">
    <property type="match status" value="1"/>
</dbReference>
<evidence type="ECO:0000256" key="9">
    <source>
        <dbReference type="ARBA" id="ARBA00022691"/>
    </source>
</evidence>
<organism evidence="18 19">
    <name type="scientific">Neogobius melanostomus</name>
    <name type="common">round goby</name>
    <dbReference type="NCBI Taxonomy" id="47308"/>
    <lineage>
        <taxon>Eukaryota</taxon>
        <taxon>Metazoa</taxon>
        <taxon>Chordata</taxon>
        <taxon>Craniata</taxon>
        <taxon>Vertebrata</taxon>
        <taxon>Euteleostomi</taxon>
        <taxon>Actinopterygii</taxon>
        <taxon>Neopterygii</taxon>
        <taxon>Teleostei</taxon>
        <taxon>Neoteleostei</taxon>
        <taxon>Acanthomorphata</taxon>
        <taxon>Gobiaria</taxon>
        <taxon>Gobiiformes</taxon>
        <taxon>Gobioidei</taxon>
        <taxon>Gobiidae</taxon>
        <taxon>Benthophilinae</taxon>
        <taxon>Neogobiini</taxon>
        <taxon>Neogobius</taxon>
    </lineage>
</organism>
<dbReference type="InterPro" id="IPR029063">
    <property type="entry name" value="SAM-dependent_MTases_sf"/>
</dbReference>
<feature type="binding site" evidence="16">
    <location>
        <position position="192"/>
    </location>
    <ligand>
        <name>S-adenosyl-L-methionine</name>
        <dbReference type="ChEBI" id="CHEBI:59789"/>
    </ligand>
</feature>
<evidence type="ECO:0000313" key="18">
    <source>
        <dbReference type="Ensembl" id="ENSNMLP00000035361.1"/>
    </source>
</evidence>
<accession>A0A8C6UHG8</accession>
<evidence type="ECO:0000256" key="12">
    <source>
        <dbReference type="ARBA" id="ARBA00049477"/>
    </source>
</evidence>
<evidence type="ECO:0000256" key="1">
    <source>
        <dbReference type="ARBA" id="ARBA00004123"/>
    </source>
</evidence>
<comment type="subcellular location">
    <subcellularLocation>
        <location evidence="2">Cytoplasm</location>
    </subcellularLocation>
    <subcellularLocation>
        <location evidence="1">Nucleus</location>
    </subcellularLocation>
</comment>
<feature type="binding site" evidence="16">
    <location>
        <position position="260"/>
    </location>
    <ligand>
        <name>S-adenosyl-L-methionine</name>
        <dbReference type="ChEBI" id="CHEBI:59789"/>
    </ligand>
</feature>
<keyword evidence="10" id="KW-0506">mRNA capping</keyword>
<feature type="active site" description="Proton acceptor" evidence="16">
    <location>
        <position position="300"/>
    </location>
</feature>
<dbReference type="InterPro" id="IPR050851">
    <property type="entry name" value="mRNA_Cap_2O-Ribose_MeTrfase"/>
</dbReference>
<dbReference type="Ensembl" id="ENSNMLT00000039386.1">
    <property type="protein sequence ID" value="ENSNMLP00000035361.1"/>
    <property type="gene ID" value="ENSNMLG00000021950.1"/>
</dbReference>
<protein>
    <recommendedName>
        <fullName evidence="4">Cap-specific mRNA (nucleoside-2'-O-)-methyltransferase 2</fullName>
        <ecNumber evidence="3">2.1.1.296</ecNumber>
    </recommendedName>
    <alternativeName>
        <fullName evidence="15">Cap methyltransferase 2</fullName>
    </alternativeName>
    <alternativeName>
        <fullName evidence="13">Cap2 2'O-ribose methyltransferase 2</fullName>
    </alternativeName>
    <alternativeName>
        <fullName evidence="14">FtsJ methyltransferase domain-containing protein 1</fullName>
    </alternativeName>
</protein>